<dbReference type="Proteomes" id="UP000076078">
    <property type="component" value="Unassembled WGS sequence"/>
</dbReference>
<sequence length="330" mass="38376">MDTDIQKPERDLSKLPNISLDTIIKENRHTKRGYKKSTDKPQQDDNNNNTPPNPFSALESSLDSIVKSQKPNYIKKTQTHRKPNHHHNNTNHHNHHNQHRQPMDKNITIVIRNNNQYQQPHHHHHNNNNFNNNFNKDLIQNRGLFSRNKPHHHHIKDTRKAPITGQPIIDHTMFDPRGIKDYSQVKRPTTVHGRVVIDLEEKDDYDENVYQIKVSNLPPTIIGSDVASLFSPLGSLKDFDLNKQLREATVIFKRKNDALAAIERYHNVDLDNYQLSITQNFIIKKADKEDIVIQIENESLTSAETTTTTTSTKRGEEDDEEEDEEDNMVE</sequence>
<evidence type="ECO:0000256" key="1">
    <source>
        <dbReference type="ARBA" id="ARBA00022884"/>
    </source>
</evidence>
<dbReference type="STRING" id="361077.A0A151ZST6"/>
<organism evidence="5 6">
    <name type="scientific">Tieghemostelium lacteum</name>
    <name type="common">Slime mold</name>
    <name type="synonym">Dictyostelium lacteum</name>
    <dbReference type="NCBI Taxonomy" id="361077"/>
    <lineage>
        <taxon>Eukaryota</taxon>
        <taxon>Amoebozoa</taxon>
        <taxon>Evosea</taxon>
        <taxon>Eumycetozoa</taxon>
        <taxon>Dictyostelia</taxon>
        <taxon>Dictyosteliales</taxon>
        <taxon>Raperosteliaceae</taxon>
        <taxon>Tieghemostelium</taxon>
    </lineage>
</organism>
<feature type="compositionally biased region" description="Acidic residues" evidence="3">
    <location>
        <begin position="317"/>
        <end position="330"/>
    </location>
</feature>
<feature type="region of interest" description="Disordered" evidence="3">
    <location>
        <begin position="76"/>
        <end position="101"/>
    </location>
</feature>
<dbReference type="PANTHER" id="PTHR19965">
    <property type="entry name" value="RNA AND EXPORT FACTOR BINDING PROTEIN"/>
    <property type="match status" value="1"/>
</dbReference>
<reference evidence="5 6" key="1">
    <citation type="submission" date="2015-12" db="EMBL/GenBank/DDBJ databases">
        <title>Dictyostelia acquired genes for synthesis and detection of signals that induce cell-type specialization by lateral gene transfer from prokaryotes.</title>
        <authorList>
            <person name="Gloeckner G."/>
            <person name="Schaap P."/>
        </authorList>
    </citation>
    <scope>NUCLEOTIDE SEQUENCE [LARGE SCALE GENOMIC DNA]</scope>
    <source>
        <strain evidence="5 6">TK</strain>
    </source>
</reference>
<dbReference type="FunCoup" id="A0A151ZST6">
    <property type="interactions" value="401"/>
</dbReference>
<dbReference type="GO" id="GO:0005634">
    <property type="term" value="C:nucleus"/>
    <property type="evidence" value="ECO:0007669"/>
    <property type="project" value="TreeGrafter"/>
</dbReference>
<dbReference type="OrthoDB" id="1049195at2759"/>
<dbReference type="InterPro" id="IPR012677">
    <property type="entry name" value="Nucleotide-bd_a/b_plait_sf"/>
</dbReference>
<protein>
    <recommendedName>
        <fullName evidence="4">RRM domain-containing protein</fullName>
    </recommendedName>
</protein>
<dbReference type="InterPro" id="IPR035979">
    <property type="entry name" value="RBD_domain_sf"/>
</dbReference>
<feature type="region of interest" description="Disordered" evidence="3">
    <location>
        <begin position="297"/>
        <end position="330"/>
    </location>
</feature>
<dbReference type="EMBL" id="LODT01000021">
    <property type="protein sequence ID" value="KYQ96844.1"/>
    <property type="molecule type" value="Genomic_DNA"/>
</dbReference>
<feature type="compositionally biased region" description="Low complexity" evidence="3">
    <location>
        <begin position="297"/>
        <end position="312"/>
    </location>
</feature>
<feature type="compositionally biased region" description="Basic residues" evidence="3">
    <location>
        <begin position="77"/>
        <end position="99"/>
    </location>
</feature>
<dbReference type="AlphaFoldDB" id="A0A151ZST6"/>
<feature type="compositionally biased region" description="Basic and acidic residues" evidence="3">
    <location>
        <begin position="1"/>
        <end position="13"/>
    </location>
</feature>
<dbReference type="GO" id="GO:0003729">
    <property type="term" value="F:mRNA binding"/>
    <property type="evidence" value="ECO:0007669"/>
    <property type="project" value="TreeGrafter"/>
</dbReference>
<dbReference type="PANTHER" id="PTHR19965:SF35">
    <property type="entry name" value="RNA ANNEALING PROTEIN YRA1"/>
    <property type="match status" value="1"/>
</dbReference>
<keyword evidence="6" id="KW-1185">Reference proteome</keyword>
<dbReference type="SUPFAM" id="SSF54928">
    <property type="entry name" value="RNA-binding domain, RBD"/>
    <property type="match status" value="1"/>
</dbReference>
<dbReference type="InParanoid" id="A0A151ZST6"/>
<dbReference type="PROSITE" id="PS50102">
    <property type="entry name" value="RRM"/>
    <property type="match status" value="1"/>
</dbReference>
<feature type="region of interest" description="Disordered" evidence="3">
    <location>
        <begin position="1"/>
        <end position="58"/>
    </location>
</feature>
<dbReference type="Pfam" id="PF00076">
    <property type="entry name" value="RRM_1"/>
    <property type="match status" value="1"/>
</dbReference>
<dbReference type="GO" id="GO:0006406">
    <property type="term" value="P:mRNA export from nucleus"/>
    <property type="evidence" value="ECO:0007669"/>
    <property type="project" value="TreeGrafter"/>
</dbReference>
<dbReference type="Gene3D" id="3.30.70.330">
    <property type="match status" value="1"/>
</dbReference>
<evidence type="ECO:0000313" key="6">
    <source>
        <dbReference type="Proteomes" id="UP000076078"/>
    </source>
</evidence>
<feature type="domain" description="RRM" evidence="4">
    <location>
        <begin position="210"/>
        <end position="288"/>
    </location>
</feature>
<dbReference type="OMA" id="CEATVIF"/>
<dbReference type="InterPro" id="IPR000504">
    <property type="entry name" value="RRM_dom"/>
</dbReference>
<evidence type="ECO:0000256" key="3">
    <source>
        <dbReference type="SAM" id="MobiDB-lite"/>
    </source>
</evidence>
<comment type="caution">
    <text evidence="5">The sequence shown here is derived from an EMBL/GenBank/DDBJ whole genome shotgun (WGS) entry which is preliminary data.</text>
</comment>
<dbReference type="InterPro" id="IPR051229">
    <property type="entry name" value="ALYREF_mRNA_export"/>
</dbReference>
<dbReference type="SMART" id="SM00360">
    <property type="entry name" value="RRM"/>
    <property type="match status" value="1"/>
</dbReference>
<keyword evidence="1 2" id="KW-0694">RNA-binding</keyword>
<accession>A0A151ZST6</accession>
<proteinExistence type="predicted"/>
<evidence type="ECO:0000259" key="4">
    <source>
        <dbReference type="PROSITE" id="PS50102"/>
    </source>
</evidence>
<gene>
    <name evidence="5" type="ORF">DLAC_04150</name>
</gene>
<evidence type="ECO:0000256" key="2">
    <source>
        <dbReference type="PROSITE-ProRule" id="PRU00176"/>
    </source>
</evidence>
<name>A0A151ZST6_TIELA</name>
<evidence type="ECO:0000313" key="5">
    <source>
        <dbReference type="EMBL" id="KYQ96844.1"/>
    </source>
</evidence>